<reference evidence="2 3" key="2">
    <citation type="submission" date="2018-08" db="EMBL/GenBank/DDBJ databases">
        <authorList>
            <person name="Laetsch R D."/>
            <person name="Stevens L."/>
            <person name="Kumar S."/>
            <person name="Blaxter L. M."/>
        </authorList>
    </citation>
    <scope>NUCLEOTIDE SEQUENCE [LARGE SCALE GENOMIC DNA]</scope>
</reference>
<protein>
    <submittedName>
        <fullName evidence="4">Protein Wnt</fullName>
    </submittedName>
</protein>
<evidence type="ECO:0000313" key="4">
    <source>
        <dbReference type="WBParaSite" id="nOo.2.0.1.t11135-RA"/>
    </source>
</evidence>
<dbReference type="OrthoDB" id="6964405at2759"/>
<feature type="region of interest" description="Disordered" evidence="1">
    <location>
        <begin position="1"/>
        <end position="55"/>
    </location>
</feature>
<dbReference type="Proteomes" id="UP000271087">
    <property type="component" value="Unassembled WGS sequence"/>
</dbReference>
<gene>
    <name evidence="2" type="ORF">NOO_LOCUS11135</name>
</gene>
<dbReference type="AlphaFoldDB" id="A0A182ESL5"/>
<dbReference type="WBParaSite" id="nOo.2.0.1.t11135-RA">
    <property type="protein sequence ID" value="nOo.2.0.1.t11135-RA"/>
    <property type="gene ID" value="nOo.2.0.1.g11135"/>
</dbReference>
<name>A0A182ESL5_ONCOC</name>
<keyword evidence="3" id="KW-1185">Reference proteome</keyword>
<accession>A0A182ESL5</accession>
<evidence type="ECO:0000313" key="3">
    <source>
        <dbReference type="Proteomes" id="UP000271087"/>
    </source>
</evidence>
<organism evidence="4">
    <name type="scientific">Onchocerca ochengi</name>
    <name type="common">Filarial nematode worm</name>
    <dbReference type="NCBI Taxonomy" id="42157"/>
    <lineage>
        <taxon>Eukaryota</taxon>
        <taxon>Metazoa</taxon>
        <taxon>Ecdysozoa</taxon>
        <taxon>Nematoda</taxon>
        <taxon>Chromadorea</taxon>
        <taxon>Rhabditida</taxon>
        <taxon>Spirurina</taxon>
        <taxon>Spiruromorpha</taxon>
        <taxon>Filarioidea</taxon>
        <taxon>Onchocercidae</taxon>
        <taxon>Onchocerca</taxon>
    </lineage>
</organism>
<reference evidence="4" key="1">
    <citation type="submission" date="2016-06" db="UniProtKB">
        <authorList>
            <consortium name="WormBaseParasite"/>
        </authorList>
    </citation>
    <scope>IDENTIFICATION</scope>
</reference>
<dbReference type="EMBL" id="UYRW01007317">
    <property type="protein sequence ID" value="VDM95039.1"/>
    <property type="molecule type" value="Genomic_DNA"/>
</dbReference>
<proteinExistence type="predicted"/>
<evidence type="ECO:0000313" key="2">
    <source>
        <dbReference type="EMBL" id="VDM95039.1"/>
    </source>
</evidence>
<evidence type="ECO:0000256" key="1">
    <source>
        <dbReference type="SAM" id="MobiDB-lite"/>
    </source>
</evidence>
<feature type="compositionally biased region" description="Basic and acidic residues" evidence="1">
    <location>
        <begin position="29"/>
        <end position="44"/>
    </location>
</feature>
<sequence length="101" mass="11706">MNKFFAHSSPTHSIHVDNDGHLQVYCPPKQEKTGTWGKEKKDFRNQPNAINSANRKRIEHKDFERTLHHRVDSRCHDYPLNFSTLLSGGKKTNEDFLSTGE</sequence>